<gene>
    <name evidence="2" type="ordered locus">SBI_09390</name>
</gene>
<name>D7C5X9_STRBB</name>
<dbReference type="PANTHER" id="PTHR40469:SF2">
    <property type="entry name" value="GALACTOSE-BINDING DOMAIN-LIKE SUPERFAMILY PROTEIN"/>
    <property type="match status" value="1"/>
</dbReference>
<feature type="domain" description="ThuA-like" evidence="1">
    <location>
        <begin position="30"/>
        <end position="239"/>
    </location>
</feature>
<reference evidence="2 3" key="1">
    <citation type="journal article" date="2010" name="J. Bacteriol.">
        <title>Genome sequence of the milbemycin-producing bacterium Streptomyces bingchenggensis.</title>
        <authorList>
            <person name="Wang X.J."/>
            <person name="Yan Y.J."/>
            <person name="Zhang B."/>
            <person name="An J."/>
            <person name="Wang J.J."/>
            <person name="Tian J."/>
            <person name="Jiang L."/>
            <person name="Chen Y.H."/>
            <person name="Huang S.X."/>
            <person name="Yin M."/>
            <person name="Zhang J."/>
            <person name="Gao A.L."/>
            <person name="Liu C.X."/>
            <person name="Zhu Z.X."/>
            <person name="Xiang W.S."/>
        </authorList>
    </citation>
    <scope>NUCLEOTIDE SEQUENCE [LARGE SCALE GENOMIC DNA]</scope>
    <source>
        <strain evidence="2 3">BCW-1</strain>
    </source>
</reference>
<keyword evidence="3" id="KW-1185">Reference proteome</keyword>
<dbReference type="AlphaFoldDB" id="D7C5X9"/>
<accession>D7C5X9</accession>
<dbReference type="InterPro" id="IPR029010">
    <property type="entry name" value="ThuA-like"/>
</dbReference>
<dbReference type="HOGENOM" id="CLU_100195_0_0_11"/>
<dbReference type="SUPFAM" id="SSF52317">
    <property type="entry name" value="Class I glutamine amidotransferase-like"/>
    <property type="match status" value="1"/>
</dbReference>
<proteinExistence type="predicted"/>
<dbReference type="Proteomes" id="UP000000377">
    <property type="component" value="Chromosome"/>
</dbReference>
<dbReference type="InterPro" id="IPR029062">
    <property type="entry name" value="Class_I_gatase-like"/>
</dbReference>
<protein>
    <recommendedName>
        <fullName evidence="1">ThuA-like domain-containing protein</fullName>
    </recommendedName>
</protein>
<dbReference type="Gene3D" id="3.40.50.880">
    <property type="match status" value="1"/>
</dbReference>
<dbReference type="PATRIC" id="fig|749414.3.peg.9672"/>
<dbReference type="STRING" id="749414.SBI_09390"/>
<dbReference type="PANTHER" id="PTHR40469">
    <property type="entry name" value="SECRETED GLYCOSYL HYDROLASE"/>
    <property type="match status" value="1"/>
</dbReference>
<evidence type="ECO:0000313" key="2">
    <source>
        <dbReference type="EMBL" id="ADI12508.1"/>
    </source>
</evidence>
<dbReference type="eggNOG" id="COG3828">
    <property type="taxonomic scope" value="Bacteria"/>
</dbReference>
<evidence type="ECO:0000313" key="3">
    <source>
        <dbReference type="Proteomes" id="UP000000377"/>
    </source>
</evidence>
<dbReference type="EMBL" id="CP002047">
    <property type="protein sequence ID" value="ADI12508.1"/>
    <property type="molecule type" value="Genomic_DNA"/>
</dbReference>
<evidence type="ECO:0000259" key="1">
    <source>
        <dbReference type="Pfam" id="PF06283"/>
    </source>
</evidence>
<dbReference type="Pfam" id="PF06283">
    <property type="entry name" value="ThuA"/>
    <property type="match status" value="1"/>
</dbReference>
<dbReference type="KEGG" id="sbh:SBI_09390"/>
<organism evidence="2 3">
    <name type="scientific">Streptomyces bingchenggensis (strain BCW-1)</name>
    <dbReference type="NCBI Taxonomy" id="749414"/>
    <lineage>
        <taxon>Bacteria</taxon>
        <taxon>Bacillati</taxon>
        <taxon>Actinomycetota</taxon>
        <taxon>Actinomycetes</taxon>
        <taxon>Kitasatosporales</taxon>
        <taxon>Streptomycetaceae</taxon>
        <taxon>Streptomyces</taxon>
    </lineage>
</organism>
<sequence length="241" mass="27218">MSDFIRLRPPHSTLRRRWERVITLTSDIRRALVVRGGWDGHQPVTISDSFVPFLKDRGFTVETSEELAVYEDAERLAAADLIVQCWTMGTITREQSENLAVAVRSGTGLAGWHGGIVDSFHDHGYHLLTGGKFVMHPPGFHDHTVRLLPERADHPVIEGLHDFTVHTEQYWVLTDPHIDVLATTTFAADDLRDRPAVMPAVWTRTWGAGRVFVSTIGHKPDDFDVPEVRTLTERGLLWASR</sequence>